<evidence type="ECO:0000256" key="1">
    <source>
        <dbReference type="ARBA" id="ARBA00022676"/>
    </source>
</evidence>
<dbReference type="GO" id="GO:0016757">
    <property type="term" value="F:glycosyltransferase activity"/>
    <property type="evidence" value="ECO:0007669"/>
    <property type="project" value="UniProtKB-KW"/>
</dbReference>
<protein>
    <submittedName>
        <fullName evidence="4">Glycosyl transferase group 1</fullName>
    </submittedName>
</protein>
<evidence type="ECO:0000259" key="2">
    <source>
        <dbReference type="Pfam" id="PF00534"/>
    </source>
</evidence>
<gene>
    <name evidence="4" type="ORF">J3R30DRAFT_3712010</name>
</gene>
<evidence type="ECO:0000313" key="4">
    <source>
        <dbReference type="EMBL" id="KAJ4470172.1"/>
    </source>
</evidence>
<proteinExistence type="predicted"/>
<feature type="domain" description="Glycosyl transferase family 1" evidence="2">
    <location>
        <begin position="243"/>
        <end position="396"/>
    </location>
</feature>
<accession>A0A9W9A0J2</accession>
<feature type="domain" description="Glycosyltransferase subfamily 4-like N-terminal" evidence="3">
    <location>
        <begin position="46"/>
        <end position="221"/>
    </location>
</feature>
<dbReference type="EMBL" id="JAOTPV010000027">
    <property type="protein sequence ID" value="KAJ4470172.1"/>
    <property type="molecule type" value="Genomic_DNA"/>
</dbReference>
<keyword evidence="5" id="KW-1185">Reference proteome</keyword>
<reference evidence="4" key="1">
    <citation type="submission" date="2022-08" db="EMBL/GenBank/DDBJ databases">
        <title>A Global Phylogenomic Analysis of the Shiitake Genus Lentinula.</title>
        <authorList>
            <consortium name="DOE Joint Genome Institute"/>
            <person name="Sierra-Patev S."/>
            <person name="Min B."/>
            <person name="Naranjo-Ortiz M."/>
            <person name="Looney B."/>
            <person name="Konkel Z."/>
            <person name="Slot J.C."/>
            <person name="Sakamoto Y."/>
            <person name="Steenwyk J.L."/>
            <person name="Rokas A."/>
            <person name="Carro J."/>
            <person name="Camarero S."/>
            <person name="Ferreira P."/>
            <person name="Molpeceres G."/>
            <person name="Ruiz-Duenas F.J."/>
            <person name="Serrano A."/>
            <person name="Henrissat B."/>
            <person name="Drula E."/>
            <person name="Hughes K.W."/>
            <person name="Mata J.L."/>
            <person name="Ishikawa N.K."/>
            <person name="Vargas-Isla R."/>
            <person name="Ushijima S."/>
            <person name="Smith C.A."/>
            <person name="Ahrendt S."/>
            <person name="Andreopoulos W."/>
            <person name="He G."/>
            <person name="Labutti K."/>
            <person name="Lipzen A."/>
            <person name="Ng V."/>
            <person name="Riley R."/>
            <person name="Sandor L."/>
            <person name="Barry K."/>
            <person name="Martinez A.T."/>
            <person name="Xiao Y."/>
            <person name="Gibbons J.G."/>
            <person name="Terashima K."/>
            <person name="Grigoriev I.V."/>
            <person name="Hibbett D.S."/>
        </authorList>
    </citation>
    <scope>NUCLEOTIDE SEQUENCE</scope>
    <source>
        <strain evidence="4">JLM2183</strain>
    </source>
</reference>
<name>A0A9W9A0J2_9AGAR</name>
<dbReference type="GO" id="GO:0071793">
    <property type="term" value="P:bacillithiol biosynthetic process"/>
    <property type="evidence" value="ECO:0007669"/>
    <property type="project" value="InterPro"/>
</dbReference>
<dbReference type="Pfam" id="PF00534">
    <property type="entry name" value="Glycos_transf_1"/>
    <property type="match status" value="1"/>
</dbReference>
<dbReference type="OrthoDB" id="2408665at2759"/>
<dbReference type="SUPFAM" id="SSF53756">
    <property type="entry name" value="UDP-Glycosyltransferase/glycogen phosphorylase"/>
    <property type="match status" value="1"/>
</dbReference>
<evidence type="ECO:0000313" key="5">
    <source>
        <dbReference type="Proteomes" id="UP001150266"/>
    </source>
</evidence>
<keyword evidence="1" id="KW-0328">Glycosyltransferase</keyword>
<dbReference type="InterPro" id="IPR028098">
    <property type="entry name" value="Glyco_trans_4-like_N"/>
</dbReference>
<dbReference type="PANTHER" id="PTHR45947:SF13">
    <property type="entry name" value="TRANSFERASE"/>
    <property type="match status" value="1"/>
</dbReference>
<dbReference type="InterPro" id="IPR023881">
    <property type="entry name" value="Thiol_BshA"/>
</dbReference>
<keyword evidence="4" id="KW-0808">Transferase</keyword>
<dbReference type="AlphaFoldDB" id="A0A9W9A0J2"/>
<sequence>MAQGFCTPIGPDPSGHSKLCSNSSDQPSSRRVPPLKIGITCVSSHGGSGVVATELGLELATRGHQIHFITSSPPFRLVGRDADMTNIHFHEVESIHYPLFEHCQPYDLALATRMAEAVEKEGLDILHVHYAIPHSISAYLAKQMIQARRPTVSLPIIITTLHGTDTTLVGIDKSYMPITRFAIEQSDGVTTVSSSLRQSAYENFDIWNTDIEVIHNFVNCDIYSPRLKRSEKEFSQLRSLYADPSEKLVVNVSNFRRIKRVSDVIEVFARVISVLPARLMLIGDGPDRQMSEHLAKELGVFDKVQFIGKQGNITKLLPLADLIILPSEMESFGLSALEAMACSVPAIVTRVGGFPELVKDKINGVICDVGDIEGMTEATVDILGDPENLESLSSNMKTITTRHLAQR</sequence>
<dbReference type="Pfam" id="PF13439">
    <property type="entry name" value="Glyco_transf_4"/>
    <property type="match status" value="1"/>
</dbReference>
<dbReference type="PANTHER" id="PTHR45947">
    <property type="entry name" value="SULFOQUINOVOSYL TRANSFERASE SQD2"/>
    <property type="match status" value="1"/>
</dbReference>
<dbReference type="InterPro" id="IPR001296">
    <property type="entry name" value="Glyco_trans_1"/>
</dbReference>
<dbReference type="Proteomes" id="UP001150266">
    <property type="component" value="Unassembled WGS sequence"/>
</dbReference>
<organism evidence="4 5">
    <name type="scientific">Lentinula aciculospora</name>
    <dbReference type="NCBI Taxonomy" id="153920"/>
    <lineage>
        <taxon>Eukaryota</taxon>
        <taxon>Fungi</taxon>
        <taxon>Dikarya</taxon>
        <taxon>Basidiomycota</taxon>
        <taxon>Agaricomycotina</taxon>
        <taxon>Agaricomycetes</taxon>
        <taxon>Agaricomycetidae</taxon>
        <taxon>Agaricales</taxon>
        <taxon>Marasmiineae</taxon>
        <taxon>Omphalotaceae</taxon>
        <taxon>Lentinula</taxon>
    </lineage>
</organism>
<dbReference type="NCBIfam" id="TIGR03999">
    <property type="entry name" value="thiol_BshA"/>
    <property type="match status" value="1"/>
</dbReference>
<dbReference type="Gene3D" id="3.40.50.2000">
    <property type="entry name" value="Glycogen Phosphorylase B"/>
    <property type="match status" value="2"/>
</dbReference>
<evidence type="ECO:0000259" key="3">
    <source>
        <dbReference type="Pfam" id="PF13439"/>
    </source>
</evidence>
<comment type="caution">
    <text evidence="4">The sequence shown here is derived from an EMBL/GenBank/DDBJ whole genome shotgun (WGS) entry which is preliminary data.</text>
</comment>
<dbReference type="InterPro" id="IPR050194">
    <property type="entry name" value="Glycosyltransferase_grp1"/>
</dbReference>